<evidence type="ECO:0000313" key="1">
    <source>
        <dbReference type="EMBL" id="KIA92756.1"/>
    </source>
</evidence>
<name>A0A0C1D6L8_9SPHI</name>
<evidence type="ECO:0000313" key="2">
    <source>
        <dbReference type="Proteomes" id="UP000031246"/>
    </source>
</evidence>
<keyword evidence="2" id="KW-1185">Reference proteome</keyword>
<gene>
    <name evidence="1" type="ORF">OC25_15280</name>
</gene>
<accession>A0A0C1D6L8</accession>
<organism evidence="1 2">
    <name type="scientific">Pedobacter kyungheensis</name>
    <dbReference type="NCBI Taxonomy" id="1069985"/>
    <lineage>
        <taxon>Bacteria</taxon>
        <taxon>Pseudomonadati</taxon>
        <taxon>Bacteroidota</taxon>
        <taxon>Sphingobacteriia</taxon>
        <taxon>Sphingobacteriales</taxon>
        <taxon>Sphingobacteriaceae</taxon>
        <taxon>Pedobacter</taxon>
    </lineage>
</organism>
<evidence type="ECO:0008006" key="3">
    <source>
        <dbReference type="Google" id="ProtNLM"/>
    </source>
</evidence>
<sequence>MKNITIAINQILSDWDPLNVGENTSLDEYSKYVNHILRYINDKESLTIYLEKLLTYDLDTGYDPTSREQKNSVDLVVKKLNDLVSN</sequence>
<dbReference type="RefSeq" id="WP_039477681.1">
    <property type="nucleotide sequence ID" value="NZ_JSYN01000018.1"/>
</dbReference>
<protein>
    <recommendedName>
        <fullName evidence="3">DUF1871 domain-containing protein</fullName>
    </recommendedName>
</protein>
<reference evidence="1 2" key="1">
    <citation type="submission" date="2014-10" db="EMBL/GenBank/DDBJ databases">
        <title>Pedobacter Kyungheensis.</title>
        <authorList>
            <person name="Anderson B.M."/>
            <person name="Newman J.D."/>
        </authorList>
    </citation>
    <scope>NUCLEOTIDE SEQUENCE [LARGE SCALE GENOMIC DNA]</scope>
    <source>
        <strain evidence="1 2">KACC 16221</strain>
    </source>
</reference>
<dbReference type="SUPFAM" id="SSF116922">
    <property type="entry name" value="YugE-like"/>
    <property type="match status" value="1"/>
</dbReference>
<comment type="caution">
    <text evidence="1">The sequence shown here is derived from an EMBL/GenBank/DDBJ whole genome shotgun (WGS) entry which is preliminary data.</text>
</comment>
<dbReference type="EMBL" id="JSYN01000018">
    <property type="protein sequence ID" value="KIA92756.1"/>
    <property type="molecule type" value="Genomic_DNA"/>
</dbReference>
<dbReference type="OrthoDB" id="1048418at2"/>
<dbReference type="InterPro" id="IPR023162">
    <property type="entry name" value="Apc36109-like_dom_sf"/>
</dbReference>
<proteinExistence type="predicted"/>
<dbReference type="Proteomes" id="UP000031246">
    <property type="component" value="Unassembled WGS sequence"/>
</dbReference>
<dbReference type="AlphaFoldDB" id="A0A0C1D6L8"/>